<evidence type="ECO:0000259" key="1">
    <source>
        <dbReference type="Pfam" id="PF01965"/>
    </source>
</evidence>
<dbReference type="Gene3D" id="3.40.50.880">
    <property type="match status" value="1"/>
</dbReference>
<feature type="domain" description="DJ-1/PfpI" evidence="1">
    <location>
        <begin position="2"/>
        <end position="164"/>
    </location>
</feature>
<evidence type="ECO:0000313" key="3">
    <source>
        <dbReference type="Proteomes" id="UP001232584"/>
    </source>
</evidence>
<dbReference type="Pfam" id="PF01965">
    <property type="entry name" value="DJ-1_PfpI"/>
    <property type="match status" value="1"/>
</dbReference>
<dbReference type="NCBIfam" id="TIGR01383">
    <property type="entry name" value="not_thiJ"/>
    <property type="match status" value="1"/>
</dbReference>
<dbReference type="EMBL" id="JAUSWG010000004">
    <property type="protein sequence ID" value="MDQ0556116.1"/>
    <property type="molecule type" value="Genomic_DNA"/>
</dbReference>
<dbReference type="InterPro" id="IPR029062">
    <property type="entry name" value="Class_I_gatase-like"/>
</dbReference>
<proteinExistence type="predicted"/>
<evidence type="ECO:0000313" key="2">
    <source>
        <dbReference type="EMBL" id="MDQ0556116.1"/>
    </source>
</evidence>
<organism evidence="2 3">
    <name type="scientific">Paraclostridium ghonii</name>
    <dbReference type="NCBI Taxonomy" id="29358"/>
    <lineage>
        <taxon>Bacteria</taxon>
        <taxon>Bacillati</taxon>
        <taxon>Bacillota</taxon>
        <taxon>Clostridia</taxon>
        <taxon>Peptostreptococcales</taxon>
        <taxon>Peptostreptococcaceae</taxon>
        <taxon>Paraclostridium</taxon>
    </lineage>
</organism>
<dbReference type="RefSeq" id="WP_307504680.1">
    <property type="nucleotide sequence ID" value="NZ_BAAACE010000028.1"/>
</dbReference>
<sequence>MKKILVLLATGFEEIEALSVVNVLRRANVSCDMGTLDSDYVKGTHNIEIKSDVNINNIDIDEYDGVVLPGGLPGAYNLRDSKKVREIVQKLNNDKKIIGAICAAPEALESFDILNGKKCTSYPGFIQEKNNVEYIENEMVVEDENIITSRGPATAIEFALEILRKLGYEKEYKEIKEGMLVNFYNEFK</sequence>
<accession>A0ABU0N077</accession>
<dbReference type="InterPro" id="IPR006287">
    <property type="entry name" value="DJ-1"/>
</dbReference>
<reference evidence="2 3" key="1">
    <citation type="submission" date="2023-07" db="EMBL/GenBank/DDBJ databases">
        <title>Genomic Encyclopedia of Type Strains, Phase IV (KMG-IV): sequencing the most valuable type-strain genomes for metagenomic binning, comparative biology and taxonomic classification.</title>
        <authorList>
            <person name="Goeker M."/>
        </authorList>
    </citation>
    <scope>NUCLEOTIDE SEQUENCE [LARGE SCALE GENOMIC DNA]</scope>
    <source>
        <strain evidence="2 3">DSM 15049</strain>
    </source>
</reference>
<dbReference type="CDD" id="cd03135">
    <property type="entry name" value="GATase1_DJ-1"/>
    <property type="match status" value="1"/>
</dbReference>
<dbReference type="SUPFAM" id="SSF52317">
    <property type="entry name" value="Class I glutamine amidotransferase-like"/>
    <property type="match status" value="1"/>
</dbReference>
<protein>
    <submittedName>
        <fullName evidence="2">4-methyl-5(B-hydroxyethyl)-thiazole monophosphate biosynthesis</fullName>
    </submittedName>
</protein>
<dbReference type="PANTHER" id="PTHR48094:SF12">
    <property type="entry name" value="PARKINSON DISEASE PROTEIN 7 HOMOLOG"/>
    <property type="match status" value="1"/>
</dbReference>
<keyword evidence="3" id="KW-1185">Reference proteome</keyword>
<dbReference type="InterPro" id="IPR002818">
    <property type="entry name" value="DJ-1/PfpI"/>
</dbReference>
<dbReference type="InterPro" id="IPR050325">
    <property type="entry name" value="Prot/Nucl_acid_deglycase"/>
</dbReference>
<name>A0ABU0N077_9FIRM</name>
<comment type="caution">
    <text evidence="2">The sequence shown here is derived from an EMBL/GenBank/DDBJ whole genome shotgun (WGS) entry which is preliminary data.</text>
</comment>
<dbReference type="Proteomes" id="UP001232584">
    <property type="component" value="Unassembled WGS sequence"/>
</dbReference>
<gene>
    <name evidence="2" type="ORF">QOZ92_001229</name>
</gene>
<dbReference type="PANTHER" id="PTHR48094">
    <property type="entry name" value="PROTEIN/NUCLEIC ACID DEGLYCASE DJ-1-RELATED"/>
    <property type="match status" value="1"/>
</dbReference>